<dbReference type="OrthoDB" id="815576at2759"/>
<dbReference type="FunFam" id="1.25.40.10:FF:000184">
    <property type="entry name" value="Pentatricopeptide repeat-containing protein, chloroplastic"/>
    <property type="match status" value="1"/>
</dbReference>
<dbReference type="PANTHER" id="PTHR47926">
    <property type="entry name" value="PENTATRICOPEPTIDE REPEAT-CONTAINING PROTEIN"/>
    <property type="match status" value="1"/>
</dbReference>
<reference evidence="3 4" key="1">
    <citation type="journal article" date="2014" name="PLoS ONE">
        <title>Global Analysis of Gene Expression Profiles in Physic Nut (Jatropha curcas L.) Seedlings Exposed to Salt Stress.</title>
        <authorList>
            <person name="Zhang L."/>
            <person name="Zhang C."/>
            <person name="Wu P."/>
            <person name="Chen Y."/>
            <person name="Li M."/>
            <person name="Jiang H."/>
            <person name="Wu G."/>
        </authorList>
    </citation>
    <scope>NUCLEOTIDE SEQUENCE [LARGE SCALE GENOMIC DNA]</scope>
    <source>
        <strain evidence="4">cv. GZQX0401</strain>
        <tissue evidence="3">Young leaves</tissue>
    </source>
</reference>
<accession>A0A067KM09</accession>
<dbReference type="InterPro" id="IPR046960">
    <property type="entry name" value="PPR_At4g14850-like_plant"/>
</dbReference>
<dbReference type="InterPro" id="IPR011990">
    <property type="entry name" value="TPR-like_helical_dom_sf"/>
</dbReference>
<dbReference type="PANTHER" id="PTHR47926:SF470">
    <property type="entry name" value="DYW DOMAIN-CONTAINING PROTEIN"/>
    <property type="match status" value="1"/>
</dbReference>
<evidence type="ECO:0008006" key="5">
    <source>
        <dbReference type="Google" id="ProtNLM"/>
    </source>
</evidence>
<evidence type="ECO:0000313" key="4">
    <source>
        <dbReference type="Proteomes" id="UP000027138"/>
    </source>
</evidence>
<evidence type="ECO:0000256" key="1">
    <source>
        <dbReference type="ARBA" id="ARBA00022737"/>
    </source>
</evidence>
<gene>
    <name evidence="3" type="ORF">JCGZ_06307</name>
</gene>
<feature type="repeat" description="PPR" evidence="2">
    <location>
        <begin position="75"/>
        <end position="109"/>
    </location>
</feature>
<name>A0A067KM09_JATCU</name>
<feature type="repeat" description="PPR" evidence="2">
    <location>
        <begin position="176"/>
        <end position="206"/>
    </location>
</feature>
<keyword evidence="4" id="KW-1185">Reference proteome</keyword>
<dbReference type="PROSITE" id="PS51375">
    <property type="entry name" value="PPR"/>
    <property type="match status" value="2"/>
</dbReference>
<dbReference type="Gene3D" id="1.25.40.10">
    <property type="entry name" value="Tetratricopeptide repeat domain"/>
    <property type="match status" value="3"/>
</dbReference>
<organism evidence="3 4">
    <name type="scientific">Jatropha curcas</name>
    <name type="common">Barbados nut</name>
    <dbReference type="NCBI Taxonomy" id="180498"/>
    <lineage>
        <taxon>Eukaryota</taxon>
        <taxon>Viridiplantae</taxon>
        <taxon>Streptophyta</taxon>
        <taxon>Embryophyta</taxon>
        <taxon>Tracheophyta</taxon>
        <taxon>Spermatophyta</taxon>
        <taxon>Magnoliopsida</taxon>
        <taxon>eudicotyledons</taxon>
        <taxon>Gunneridae</taxon>
        <taxon>Pentapetalae</taxon>
        <taxon>rosids</taxon>
        <taxon>fabids</taxon>
        <taxon>Malpighiales</taxon>
        <taxon>Euphorbiaceae</taxon>
        <taxon>Crotonoideae</taxon>
        <taxon>Jatropheae</taxon>
        <taxon>Jatropha</taxon>
    </lineage>
</organism>
<dbReference type="Pfam" id="PF13041">
    <property type="entry name" value="PPR_2"/>
    <property type="match status" value="2"/>
</dbReference>
<dbReference type="GO" id="GO:0003723">
    <property type="term" value="F:RNA binding"/>
    <property type="evidence" value="ECO:0007669"/>
    <property type="project" value="InterPro"/>
</dbReference>
<dbReference type="InterPro" id="IPR046848">
    <property type="entry name" value="E_motif"/>
</dbReference>
<evidence type="ECO:0000256" key="2">
    <source>
        <dbReference type="PROSITE-ProRule" id="PRU00708"/>
    </source>
</evidence>
<proteinExistence type="predicted"/>
<dbReference type="AlphaFoldDB" id="A0A067KM09"/>
<dbReference type="Pfam" id="PF01535">
    <property type="entry name" value="PPR"/>
    <property type="match status" value="3"/>
</dbReference>
<dbReference type="NCBIfam" id="TIGR00756">
    <property type="entry name" value="PPR"/>
    <property type="match status" value="2"/>
</dbReference>
<dbReference type="EMBL" id="KK914415">
    <property type="protein sequence ID" value="KDP37251.1"/>
    <property type="molecule type" value="Genomic_DNA"/>
</dbReference>
<protein>
    <recommendedName>
        <fullName evidence="5">Pentatricopeptide repeat-containing protein</fullName>
    </recommendedName>
</protein>
<dbReference type="Pfam" id="PF20431">
    <property type="entry name" value="E_motif"/>
    <property type="match status" value="1"/>
</dbReference>
<dbReference type="InterPro" id="IPR002885">
    <property type="entry name" value="PPR_rpt"/>
</dbReference>
<dbReference type="SUPFAM" id="SSF48452">
    <property type="entry name" value="TPR-like"/>
    <property type="match status" value="1"/>
</dbReference>
<dbReference type="Proteomes" id="UP000027138">
    <property type="component" value="Unassembled WGS sequence"/>
</dbReference>
<dbReference type="GO" id="GO:0009451">
    <property type="term" value="P:RNA modification"/>
    <property type="evidence" value="ECO:0007669"/>
    <property type="project" value="InterPro"/>
</dbReference>
<keyword evidence="1" id="KW-0677">Repeat</keyword>
<evidence type="ECO:0000313" key="3">
    <source>
        <dbReference type="EMBL" id="KDP37251.1"/>
    </source>
</evidence>
<sequence length="349" mass="39055">MFDYGLVPDNFTFPFVLKACSTVSAIEDGRKIHGQVIRSGWEGDVFVGAALIDMYAKCGLVDNAREVFDKIAVRDVVLWNSMLAAYSQNDKPDKSISLCSEMVLSGLRPSEATLVTVISASAAIGLLPQGKELHGFAWRWRFESNDKVKTTLLDMYAKCGSLKVAHNLFDQLKEKRVVSWNAMITGYAMHGRTNEALELFDKMREVAKPDHITFVGVLSACSHDCLLEKGRYFFESMVRDYHIEPAIQHYTCMIDLLGHSGRLVEAYHLIMQMRMVPDAGIWGALLNSCKIHGNVEFGELALEKLIEFEPDDAGNYAILSNIYAQAGRWDGVAKLRKLMTDKGLKKSID</sequence>
<dbReference type="FunFam" id="1.25.40.10:FF:000344">
    <property type="entry name" value="Pentatricopeptide repeat-containing protein"/>
    <property type="match status" value="1"/>
</dbReference>